<dbReference type="Proteomes" id="UP001500909">
    <property type="component" value="Unassembled WGS sequence"/>
</dbReference>
<sequence>MACGAGDPFVKGGQHRRARRTVGARARLATPGDDALWRYQERLVVAVEAHDVEAAAVITNESLVNATDRIRAQLASPE</sequence>
<evidence type="ECO:0000313" key="3">
    <source>
        <dbReference type="Proteomes" id="UP001500909"/>
    </source>
</evidence>
<organism evidence="2 3">
    <name type="scientific">Streptomyces olivaceiscleroticus</name>
    <dbReference type="NCBI Taxonomy" id="68245"/>
    <lineage>
        <taxon>Bacteria</taxon>
        <taxon>Bacillati</taxon>
        <taxon>Actinomycetota</taxon>
        <taxon>Actinomycetes</taxon>
        <taxon>Kitasatosporales</taxon>
        <taxon>Streptomycetaceae</taxon>
        <taxon>Streptomyces</taxon>
    </lineage>
</organism>
<comment type="caution">
    <text evidence="2">The sequence shown here is derived from an EMBL/GenBank/DDBJ whole genome shotgun (WGS) entry which is preliminary data.</text>
</comment>
<name>A0ABN0ZIY9_9ACTN</name>
<keyword evidence="3" id="KW-1185">Reference proteome</keyword>
<proteinExistence type="predicted"/>
<feature type="region of interest" description="Disordered" evidence="1">
    <location>
        <begin position="1"/>
        <end position="24"/>
    </location>
</feature>
<reference evidence="2 3" key="1">
    <citation type="journal article" date="2019" name="Int. J. Syst. Evol. Microbiol.">
        <title>The Global Catalogue of Microorganisms (GCM) 10K type strain sequencing project: providing services to taxonomists for standard genome sequencing and annotation.</title>
        <authorList>
            <consortium name="The Broad Institute Genomics Platform"/>
            <consortium name="The Broad Institute Genome Sequencing Center for Infectious Disease"/>
            <person name="Wu L."/>
            <person name="Ma J."/>
        </authorList>
    </citation>
    <scope>NUCLEOTIDE SEQUENCE [LARGE SCALE GENOMIC DNA]</scope>
    <source>
        <strain evidence="2 3">JCM 4805</strain>
    </source>
</reference>
<dbReference type="EMBL" id="BAAABY010000009">
    <property type="protein sequence ID" value="GAA0449208.1"/>
    <property type="molecule type" value="Genomic_DNA"/>
</dbReference>
<protein>
    <submittedName>
        <fullName evidence="2">Uncharacterized protein</fullName>
    </submittedName>
</protein>
<gene>
    <name evidence="2" type="ORF">GCM10010361_11550</name>
</gene>
<feature type="compositionally biased region" description="Basic residues" evidence="1">
    <location>
        <begin position="13"/>
        <end position="22"/>
    </location>
</feature>
<evidence type="ECO:0000313" key="2">
    <source>
        <dbReference type="EMBL" id="GAA0449208.1"/>
    </source>
</evidence>
<accession>A0ABN0ZIY9</accession>
<evidence type="ECO:0000256" key="1">
    <source>
        <dbReference type="SAM" id="MobiDB-lite"/>
    </source>
</evidence>